<dbReference type="HOGENOM" id="CLU_050405_1_1_1"/>
<reference evidence="2 3" key="1">
    <citation type="submission" date="2014-04" db="EMBL/GenBank/DDBJ databases">
        <authorList>
            <consortium name="DOE Joint Genome Institute"/>
            <person name="Kuo A."/>
            <person name="Kohler A."/>
            <person name="Nagy L.G."/>
            <person name="Floudas D."/>
            <person name="Copeland A."/>
            <person name="Barry K.W."/>
            <person name="Cichocki N."/>
            <person name="Veneault-Fourrey C."/>
            <person name="LaButti K."/>
            <person name="Lindquist E.A."/>
            <person name="Lipzen A."/>
            <person name="Lundell T."/>
            <person name="Morin E."/>
            <person name="Murat C."/>
            <person name="Sun H."/>
            <person name="Tunlid A."/>
            <person name="Henrissat B."/>
            <person name="Grigoriev I.V."/>
            <person name="Hibbett D.S."/>
            <person name="Martin F."/>
            <person name="Nordberg H.P."/>
            <person name="Cantor M.N."/>
            <person name="Hua S.X."/>
        </authorList>
    </citation>
    <scope>NUCLEOTIDE SEQUENCE [LARGE SCALE GENOMIC DNA]</scope>
    <source>
        <strain evidence="2 3">Foug A</strain>
    </source>
</reference>
<dbReference type="InterPro" id="IPR027417">
    <property type="entry name" value="P-loop_NTPase"/>
</dbReference>
<proteinExistence type="predicted"/>
<dbReference type="InParanoid" id="A0A0C3A507"/>
<dbReference type="Pfam" id="PF01926">
    <property type="entry name" value="MMR_HSR1"/>
    <property type="match status" value="1"/>
</dbReference>
<reference evidence="3" key="2">
    <citation type="submission" date="2015-01" db="EMBL/GenBank/DDBJ databases">
        <title>Evolutionary Origins and Diversification of the Mycorrhizal Mutualists.</title>
        <authorList>
            <consortium name="DOE Joint Genome Institute"/>
            <consortium name="Mycorrhizal Genomics Consortium"/>
            <person name="Kohler A."/>
            <person name="Kuo A."/>
            <person name="Nagy L.G."/>
            <person name="Floudas D."/>
            <person name="Copeland A."/>
            <person name="Barry K.W."/>
            <person name="Cichocki N."/>
            <person name="Veneault-Fourrey C."/>
            <person name="LaButti K."/>
            <person name="Lindquist E.A."/>
            <person name="Lipzen A."/>
            <person name="Lundell T."/>
            <person name="Morin E."/>
            <person name="Murat C."/>
            <person name="Riley R."/>
            <person name="Ohm R."/>
            <person name="Sun H."/>
            <person name="Tunlid A."/>
            <person name="Henrissat B."/>
            <person name="Grigoriev I.V."/>
            <person name="Hibbett D.S."/>
            <person name="Martin F."/>
        </authorList>
    </citation>
    <scope>NUCLEOTIDE SEQUENCE [LARGE SCALE GENOMIC DNA]</scope>
    <source>
        <strain evidence="3">Foug A</strain>
    </source>
</reference>
<organism evidence="2 3">
    <name type="scientific">Scleroderma citrinum Foug A</name>
    <dbReference type="NCBI Taxonomy" id="1036808"/>
    <lineage>
        <taxon>Eukaryota</taxon>
        <taxon>Fungi</taxon>
        <taxon>Dikarya</taxon>
        <taxon>Basidiomycota</taxon>
        <taxon>Agaricomycotina</taxon>
        <taxon>Agaricomycetes</taxon>
        <taxon>Agaricomycetidae</taxon>
        <taxon>Boletales</taxon>
        <taxon>Sclerodermatineae</taxon>
        <taxon>Sclerodermataceae</taxon>
        <taxon>Scleroderma</taxon>
    </lineage>
</organism>
<dbReference type="OrthoDB" id="8954335at2759"/>
<evidence type="ECO:0000259" key="1">
    <source>
        <dbReference type="Pfam" id="PF01926"/>
    </source>
</evidence>
<evidence type="ECO:0000313" key="2">
    <source>
        <dbReference type="EMBL" id="KIM59787.1"/>
    </source>
</evidence>
<sequence length="208" mass="23227">MFSLLRGFNPLKSNVSEVPAPYNEGVQVVVVFGRTGMGVSSVVNLILGREEAPCHNDIHPCTVVPACYRLEIEGQEFDIYDIPGFRKDFSPAKMIGRLHRERGIDLLVNCIRPKDGTVKGYYNSVRSVVPDRVPIVAVVTGLERGGGNRMEDWWSKNGEELLGKGLKFVDHACVTSLSREDVSYNLECYGRKMESFKAARDLIVRCCN</sequence>
<name>A0A0C3A507_9AGAM</name>
<protein>
    <recommendedName>
        <fullName evidence="1">G domain-containing protein</fullName>
    </recommendedName>
</protein>
<feature type="domain" description="G" evidence="1">
    <location>
        <begin position="29"/>
        <end position="115"/>
    </location>
</feature>
<dbReference type="InterPro" id="IPR006073">
    <property type="entry name" value="GTP-bd"/>
</dbReference>
<gene>
    <name evidence="2" type="ORF">SCLCIDRAFT_981111</name>
</gene>
<dbReference type="Proteomes" id="UP000053989">
    <property type="component" value="Unassembled WGS sequence"/>
</dbReference>
<dbReference type="EMBL" id="KN822069">
    <property type="protein sequence ID" value="KIM59787.1"/>
    <property type="molecule type" value="Genomic_DNA"/>
</dbReference>
<evidence type="ECO:0000313" key="3">
    <source>
        <dbReference type="Proteomes" id="UP000053989"/>
    </source>
</evidence>
<dbReference type="GO" id="GO:0005525">
    <property type="term" value="F:GTP binding"/>
    <property type="evidence" value="ECO:0007669"/>
    <property type="project" value="InterPro"/>
</dbReference>
<accession>A0A0C3A507</accession>
<dbReference type="SUPFAM" id="SSF52540">
    <property type="entry name" value="P-loop containing nucleoside triphosphate hydrolases"/>
    <property type="match status" value="1"/>
</dbReference>
<dbReference type="Gene3D" id="3.40.50.300">
    <property type="entry name" value="P-loop containing nucleotide triphosphate hydrolases"/>
    <property type="match status" value="1"/>
</dbReference>
<dbReference type="AlphaFoldDB" id="A0A0C3A507"/>
<keyword evidence="3" id="KW-1185">Reference proteome</keyword>